<dbReference type="EMBL" id="JAULUE010002048">
    <property type="protein sequence ID" value="KAK5909232.1"/>
    <property type="molecule type" value="Genomic_DNA"/>
</dbReference>
<keyword evidence="3" id="KW-1185">Reference proteome</keyword>
<comment type="caution">
    <text evidence="2">The sequence shown here is derived from an EMBL/GenBank/DDBJ whole genome shotgun (WGS) entry which is preliminary data.</text>
</comment>
<organism evidence="2 3">
    <name type="scientific">Champsocephalus esox</name>
    <name type="common">pike icefish</name>
    <dbReference type="NCBI Taxonomy" id="159716"/>
    <lineage>
        <taxon>Eukaryota</taxon>
        <taxon>Metazoa</taxon>
        <taxon>Chordata</taxon>
        <taxon>Craniata</taxon>
        <taxon>Vertebrata</taxon>
        <taxon>Euteleostomi</taxon>
        <taxon>Actinopterygii</taxon>
        <taxon>Neopterygii</taxon>
        <taxon>Teleostei</taxon>
        <taxon>Neoteleostei</taxon>
        <taxon>Acanthomorphata</taxon>
        <taxon>Eupercaria</taxon>
        <taxon>Perciformes</taxon>
        <taxon>Notothenioidei</taxon>
        <taxon>Channichthyidae</taxon>
        <taxon>Champsocephalus</taxon>
    </lineage>
</organism>
<evidence type="ECO:0000313" key="2">
    <source>
        <dbReference type="EMBL" id="KAK5909232.1"/>
    </source>
</evidence>
<dbReference type="AlphaFoldDB" id="A0AAN8HBM5"/>
<feature type="compositionally biased region" description="Polar residues" evidence="1">
    <location>
        <begin position="90"/>
        <end position="107"/>
    </location>
</feature>
<dbReference type="Proteomes" id="UP001335648">
    <property type="component" value="Unassembled WGS sequence"/>
</dbReference>
<evidence type="ECO:0000313" key="3">
    <source>
        <dbReference type="Proteomes" id="UP001335648"/>
    </source>
</evidence>
<name>A0AAN8HBM5_9TELE</name>
<protein>
    <submittedName>
        <fullName evidence="2">Uncharacterized protein</fullName>
    </submittedName>
</protein>
<evidence type="ECO:0000256" key="1">
    <source>
        <dbReference type="SAM" id="MobiDB-lite"/>
    </source>
</evidence>
<sequence>MSRSTFKVSLSDCHMCFSSRDIVEMFDGCNQEIEMNGDGSQDDDSQSLLRDLKGAAEDMEVTNADAQFGSKEQGKKVEQEIIGSKPPVPGTSSCAQTAAGSQSWHCE</sequence>
<reference evidence="2 3" key="1">
    <citation type="journal article" date="2023" name="Mol. Biol. Evol.">
        <title>Genomics of Secondarily Temperate Adaptation in the Only Non-Antarctic Icefish.</title>
        <authorList>
            <person name="Rivera-Colon A.G."/>
            <person name="Rayamajhi N."/>
            <person name="Minhas B.F."/>
            <person name="Madrigal G."/>
            <person name="Bilyk K.T."/>
            <person name="Yoon V."/>
            <person name="Hune M."/>
            <person name="Gregory S."/>
            <person name="Cheng C.H.C."/>
            <person name="Catchen J.M."/>
        </authorList>
    </citation>
    <scope>NUCLEOTIDE SEQUENCE [LARGE SCALE GENOMIC DNA]</scope>
    <source>
        <strain evidence="2">JC2023a</strain>
    </source>
</reference>
<accession>A0AAN8HBM5</accession>
<feature type="region of interest" description="Disordered" evidence="1">
    <location>
        <begin position="67"/>
        <end position="107"/>
    </location>
</feature>
<gene>
    <name evidence="2" type="ORF">CesoFtcFv8_003181</name>
</gene>
<proteinExistence type="predicted"/>